<evidence type="ECO:0000313" key="2">
    <source>
        <dbReference type="Proteomes" id="UP000887572"/>
    </source>
</evidence>
<sequence>MIFVKFYRSQQPSQPPQPRNMHHNHRNLCIIAILTETFATCTATLTATFATCTATITATSQHAPQSPQPLQHRHGNLRNIHRNTNHNF</sequence>
<accession>A0A914ICN2</accession>
<feature type="compositionally biased region" description="Basic residues" evidence="1">
    <location>
        <begin position="71"/>
        <end position="88"/>
    </location>
</feature>
<dbReference type="WBParaSite" id="Gr19_v10_g9388.t1">
    <property type="protein sequence ID" value="Gr19_v10_g9388.t1"/>
    <property type="gene ID" value="Gr19_v10_g9388"/>
</dbReference>
<proteinExistence type="predicted"/>
<dbReference type="Proteomes" id="UP000887572">
    <property type="component" value="Unplaced"/>
</dbReference>
<evidence type="ECO:0000313" key="3">
    <source>
        <dbReference type="WBParaSite" id="Gr19_v10_g9388.t1"/>
    </source>
</evidence>
<organism evidence="2 3">
    <name type="scientific">Globodera rostochiensis</name>
    <name type="common">Golden nematode worm</name>
    <name type="synonym">Heterodera rostochiensis</name>
    <dbReference type="NCBI Taxonomy" id="31243"/>
    <lineage>
        <taxon>Eukaryota</taxon>
        <taxon>Metazoa</taxon>
        <taxon>Ecdysozoa</taxon>
        <taxon>Nematoda</taxon>
        <taxon>Chromadorea</taxon>
        <taxon>Rhabditida</taxon>
        <taxon>Tylenchina</taxon>
        <taxon>Tylenchomorpha</taxon>
        <taxon>Tylenchoidea</taxon>
        <taxon>Heteroderidae</taxon>
        <taxon>Heteroderinae</taxon>
        <taxon>Globodera</taxon>
    </lineage>
</organism>
<keyword evidence="2" id="KW-1185">Reference proteome</keyword>
<protein>
    <submittedName>
        <fullName evidence="3">Uncharacterized protein</fullName>
    </submittedName>
</protein>
<feature type="region of interest" description="Disordered" evidence="1">
    <location>
        <begin position="61"/>
        <end position="88"/>
    </location>
</feature>
<name>A0A914ICN2_GLORO</name>
<evidence type="ECO:0000256" key="1">
    <source>
        <dbReference type="SAM" id="MobiDB-lite"/>
    </source>
</evidence>
<reference evidence="3" key="1">
    <citation type="submission" date="2022-11" db="UniProtKB">
        <authorList>
            <consortium name="WormBaseParasite"/>
        </authorList>
    </citation>
    <scope>IDENTIFICATION</scope>
</reference>
<dbReference type="AlphaFoldDB" id="A0A914ICN2"/>